<feature type="compositionally biased region" description="Polar residues" evidence="6">
    <location>
        <begin position="1"/>
        <end position="11"/>
    </location>
</feature>
<name>A0A4S8MUU6_DENBC</name>
<protein>
    <recommendedName>
        <fullName evidence="5">DNA 3'-5' helicase</fullName>
        <ecNumber evidence="5">5.6.2.4</ecNumber>
    </recommendedName>
</protein>
<evidence type="ECO:0000259" key="8">
    <source>
        <dbReference type="PROSITE" id="PS51194"/>
    </source>
</evidence>
<dbReference type="PANTHER" id="PTHR13710:SF120">
    <property type="entry name" value="BIFUNCTIONAL 3'-5' EXONUCLEASE_ATP-DEPENDENT HELICASE WRN"/>
    <property type="match status" value="1"/>
</dbReference>
<dbReference type="GO" id="GO:0005694">
    <property type="term" value="C:chromosome"/>
    <property type="evidence" value="ECO:0007669"/>
    <property type="project" value="TreeGrafter"/>
</dbReference>
<feature type="region of interest" description="Disordered" evidence="6">
    <location>
        <begin position="624"/>
        <end position="699"/>
    </location>
</feature>
<evidence type="ECO:0000259" key="7">
    <source>
        <dbReference type="PROSITE" id="PS51192"/>
    </source>
</evidence>
<feature type="region of interest" description="Disordered" evidence="6">
    <location>
        <begin position="1"/>
        <end position="32"/>
    </location>
</feature>
<evidence type="ECO:0000256" key="3">
    <source>
        <dbReference type="ARBA" id="ARBA00022840"/>
    </source>
</evidence>
<dbReference type="AlphaFoldDB" id="A0A4S8MUU6"/>
<evidence type="ECO:0000256" key="2">
    <source>
        <dbReference type="ARBA" id="ARBA00022741"/>
    </source>
</evidence>
<dbReference type="PROSITE" id="PS51194">
    <property type="entry name" value="HELICASE_CTER"/>
    <property type="match status" value="1"/>
</dbReference>
<dbReference type="SMART" id="SM00487">
    <property type="entry name" value="DEXDc"/>
    <property type="match status" value="1"/>
</dbReference>
<feature type="region of interest" description="Disordered" evidence="6">
    <location>
        <begin position="811"/>
        <end position="835"/>
    </location>
</feature>
<feature type="domain" description="Helicase C-terminal" evidence="8">
    <location>
        <begin position="281"/>
        <end position="436"/>
    </location>
</feature>
<dbReference type="OrthoDB" id="10261556at2759"/>
<dbReference type="Pfam" id="PF00270">
    <property type="entry name" value="DEAD"/>
    <property type="match status" value="1"/>
</dbReference>
<evidence type="ECO:0000313" key="10">
    <source>
        <dbReference type="Proteomes" id="UP000297245"/>
    </source>
</evidence>
<dbReference type="GO" id="GO:0009378">
    <property type="term" value="F:four-way junction helicase activity"/>
    <property type="evidence" value="ECO:0007669"/>
    <property type="project" value="TreeGrafter"/>
</dbReference>
<keyword evidence="10" id="KW-1185">Reference proteome</keyword>
<keyword evidence="3" id="KW-0067">ATP-binding</keyword>
<evidence type="ECO:0000256" key="6">
    <source>
        <dbReference type="SAM" id="MobiDB-lite"/>
    </source>
</evidence>
<feature type="compositionally biased region" description="Polar residues" evidence="6">
    <location>
        <begin position="663"/>
        <end position="699"/>
    </location>
</feature>
<dbReference type="SMART" id="SM00490">
    <property type="entry name" value="HELICc"/>
    <property type="match status" value="1"/>
</dbReference>
<dbReference type="GO" id="GO:0003676">
    <property type="term" value="F:nucleic acid binding"/>
    <property type="evidence" value="ECO:0007669"/>
    <property type="project" value="InterPro"/>
</dbReference>
<keyword evidence="9" id="KW-0378">Hydrolase</keyword>
<evidence type="ECO:0000256" key="1">
    <source>
        <dbReference type="ARBA" id="ARBA00005446"/>
    </source>
</evidence>
<dbReference type="GO" id="GO:0000724">
    <property type="term" value="P:double-strand break repair via homologous recombination"/>
    <property type="evidence" value="ECO:0007669"/>
    <property type="project" value="TreeGrafter"/>
</dbReference>
<dbReference type="InterPro" id="IPR001650">
    <property type="entry name" value="Helicase_C-like"/>
</dbReference>
<dbReference type="SUPFAM" id="SSF52540">
    <property type="entry name" value="P-loop containing nucleoside triphosphate hydrolases"/>
    <property type="match status" value="1"/>
</dbReference>
<dbReference type="PANTHER" id="PTHR13710">
    <property type="entry name" value="DNA HELICASE RECQ FAMILY MEMBER"/>
    <property type="match status" value="1"/>
</dbReference>
<dbReference type="GO" id="GO:0005634">
    <property type="term" value="C:nucleus"/>
    <property type="evidence" value="ECO:0007669"/>
    <property type="project" value="TreeGrafter"/>
</dbReference>
<sequence>MSLPRNSTSKVNRVKKRSYNTRKSLPDIHRDPISDDELQNLKETIQTAFRWPEDKVPQTYQVTATKAQLQRKDVFVHAGTGSGKTAIVAAPHTHPKSKGKVSFLVSPLIALQEEQVENFQTEYHLTAIAINSAHGGLTKENMEAICSGKYQIVVISPEMMLTQRFIKLVLKNKELAHRLLAVVIDEGHVISHWGSGFRKKYGELGILRVLLPKGTPFVVLSATLPPRVREDILAKLHFSTKTDGFVDINLGNDRPNVSLVVRAIQHPMNTYQDLNFVIPGQIDRVSQIPKTFIYADNVSVGVEMEDHLETLLPENLRGKGLIRPYNAGYSQKYRNAVMKQFRAGRVRVLICTDAAGMGCNIADIDVVVQWKLTDSMSSFVQRAGRAARGRGRTGLAVLLVEKSAYTLDCEHLLSENSEALSKSGKKGRKTTSEKGEYRKATTKDYADLHGVKRGAYGGIPSGMDKNHLPEYTPSILRQAKDEGLLAFVQTGTCRRMILSLIYNNHRADPTVPCCDICDCSLLNRTRPGRYKAPSRRKAVVQGVIYQPSQLELHSWRVAIHKRDFKSARWGYTALLSDATVEFLSAAGPINSKEELKRMLAHKWGWWEKFGDELWAKISSMNIPPMVPLPKNNRKRKEPEQADNAAHSSEPKRRRNDNDGGSEETCSTVMPSSNDSESSNALPTLTMPSHHQGQNNGFQHYPTTTRVTYIENVQAYIQSPVSQPGHSVQHHSPYYPYHHSTYAPPQYHPYPTYSFPALPHTPHTPHAPKHPLQSQTMQLMHPSPLQSIPEDLQGQQASPAPQTFEFVYGVTKRARGRGHGRGTAGEKSRGRGRGQG</sequence>
<dbReference type="InterPro" id="IPR011545">
    <property type="entry name" value="DEAD/DEAH_box_helicase_dom"/>
</dbReference>
<reference evidence="9 10" key="1">
    <citation type="journal article" date="2019" name="Nat. Ecol. Evol.">
        <title>Megaphylogeny resolves global patterns of mushroom evolution.</title>
        <authorList>
            <person name="Varga T."/>
            <person name="Krizsan K."/>
            <person name="Foldi C."/>
            <person name="Dima B."/>
            <person name="Sanchez-Garcia M."/>
            <person name="Sanchez-Ramirez S."/>
            <person name="Szollosi G.J."/>
            <person name="Szarkandi J.G."/>
            <person name="Papp V."/>
            <person name="Albert L."/>
            <person name="Andreopoulos W."/>
            <person name="Angelini C."/>
            <person name="Antonin V."/>
            <person name="Barry K.W."/>
            <person name="Bougher N.L."/>
            <person name="Buchanan P."/>
            <person name="Buyck B."/>
            <person name="Bense V."/>
            <person name="Catcheside P."/>
            <person name="Chovatia M."/>
            <person name="Cooper J."/>
            <person name="Damon W."/>
            <person name="Desjardin D."/>
            <person name="Finy P."/>
            <person name="Geml J."/>
            <person name="Haridas S."/>
            <person name="Hughes K."/>
            <person name="Justo A."/>
            <person name="Karasinski D."/>
            <person name="Kautmanova I."/>
            <person name="Kiss B."/>
            <person name="Kocsube S."/>
            <person name="Kotiranta H."/>
            <person name="LaButti K.M."/>
            <person name="Lechner B.E."/>
            <person name="Liimatainen K."/>
            <person name="Lipzen A."/>
            <person name="Lukacs Z."/>
            <person name="Mihaltcheva S."/>
            <person name="Morgado L.N."/>
            <person name="Niskanen T."/>
            <person name="Noordeloos M.E."/>
            <person name="Ohm R.A."/>
            <person name="Ortiz-Santana B."/>
            <person name="Ovrebo C."/>
            <person name="Racz N."/>
            <person name="Riley R."/>
            <person name="Savchenko A."/>
            <person name="Shiryaev A."/>
            <person name="Soop K."/>
            <person name="Spirin V."/>
            <person name="Szebenyi C."/>
            <person name="Tomsovsky M."/>
            <person name="Tulloss R.E."/>
            <person name="Uehling J."/>
            <person name="Grigoriev I.V."/>
            <person name="Vagvolgyi C."/>
            <person name="Papp T."/>
            <person name="Martin F.M."/>
            <person name="Miettinen O."/>
            <person name="Hibbett D.S."/>
            <person name="Nagy L.G."/>
        </authorList>
    </citation>
    <scope>NUCLEOTIDE SEQUENCE [LARGE SCALE GENOMIC DNA]</scope>
    <source>
        <strain evidence="9 10">CBS 962.96</strain>
    </source>
</reference>
<dbReference type="InterPro" id="IPR027417">
    <property type="entry name" value="P-loop_NTPase"/>
</dbReference>
<keyword evidence="2" id="KW-0547">Nucleotide-binding</keyword>
<proteinExistence type="inferred from homology"/>
<accession>A0A4S8MUU6</accession>
<dbReference type="EC" id="5.6.2.4" evidence="5"/>
<feature type="domain" description="Helicase ATP-binding" evidence="7">
    <location>
        <begin position="65"/>
        <end position="242"/>
    </location>
</feature>
<dbReference type="Pfam" id="PF00271">
    <property type="entry name" value="Helicase_C"/>
    <property type="match status" value="1"/>
</dbReference>
<dbReference type="Gene3D" id="3.40.50.300">
    <property type="entry name" value="P-loop containing nucleotide triphosphate hydrolases"/>
    <property type="match status" value="2"/>
</dbReference>
<dbReference type="GO" id="GO:0016787">
    <property type="term" value="F:hydrolase activity"/>
    <property type="evidence" value="ECO:0007669"/>
    <property type="project" value="UniProtKB-KW"/>
</dbReference>
<organism evidence="9 10">
    <name type="scientific">Dendrothele bispora (strain CBS 962.96)</name>
    <dbReference type="NCBI Taxonomy" id="1314807"/>
    <lineage>
        <taxon>Eukaryota</taxon>
        <taxon>Fungi</taxon>
        <taxon>Dikarya</taxon>
        <taxon>Basidiomycota</taxon>
        <taxon>Agaricomycotina</taxon>
        <taxon>Agaricomycetes</taxon>
        <taxon>Agaricomycetidae</taxon>
        <taxon>Agaricales</taxon>
        <taxon>Agaricales incertae sedis</taxon>
        <taxon>Dendrothele</taxon>
    </lineage>
</organism>
<comment type="similarity">
    <text evidence="1">Belongs to the helicase family. RecQ subfamily.</text>
</comment>
<comment type="catalytic activity">
    <reaction evidence="4">
        <text>Couples ATP hydrolysis with the unwinding of duplex DNA by translocating in the 3'-5' direction.</text>
        <dbReference type="EC" id="5.6.2.4"/>
    </reaction>
</comment>
<evidence type="ECO:0000256" key="4">
    <source>
        <dbReference type="ARBA" id="ARBA00034617"/>
    </source>
</evidence>
<evidence type="ECO:0000313" key="9">
    <source>
        <dbReference type="EMBL" id="THV07053.1"/>
    </source>
</evidence>
<dbReference type="Proteomes" id="UP000297245">
    <property type="component" value="Unassembled WGS sequence"/>
</dbReference>
<dbReference type="GO" id="GO:0043138">
    <property type="term" value="F:3'-5' DNA helicase activity"/>
    <property type="evidence" value="ECO:0007669"/>
    <property type="project" value="UniProtKB-EC"/>
</dbReference>
<dbReference type="GO" id="GO:0005737">
    <property type="term" value="C:cytoplasm"/>
    <property type="evidence" value="ECO:0007669"/>
    <property type="project" value="TreeGrafter"/>
</dbReference>
<dbReference type="PROSITE" id="PS51192">
    <property type="entry name" value="HELICASE_ATP_BIND_1"/>
    <property type="match status" value="1"/>
</dbReference>
<dbReference type="GO" id="GO:0005524">
    <property type="term" value="F:ATP binding"/>
    <property type="evidence" value="ECO:0007669"/>
    <property type="project" value="UniProtKB-KW"/>
</dbReference>
<dbReference type="EMBL" id="ML179039">
    <property type="protein sequence ID" value="THV07053.1"/>
    <property type="molecule type" value="Genomic_DNA"/>
</dbReference>
<gene>
    <name evidence="9" type="ORF">K435DRAFT_848398</name>
</gene>
<evidence type="ECO:0000256" key="5">
    <source>
        <dbReference type="ARBA" id="ARBA00034808"/>
    </source>
</evidence>
<dbReference type="InterPro" id="IPR014001">
    <property type="entry name" value="Helicase_ATP-bd"/>
</dbReference>